<dbReference type="Proteomes" id="UP001150238">
    <property type="component" value="Unassembled WGS sequence"/>
</dbReference>
<reference evidence="2" key="1">
    <citation type="submission" date="2022-08" db="EMBL/GenBank/DDBJ databases">
        <authorList>
            <consortium name="DOE Joint Genome Institute"/>
            <person name="Min B."/>
            <person name="Riley R."/>
            <person name="Sierra-Patev S."/>
            <person name="Naranjo-Ortiz M."/>
            <person name="Looney B."/>
            <person name="Konkel Z."/>
            <person name="Slot J.C."/>
            <person name="Sakamoto Y."/>
            <person name="Steenwyk J.L."/>
            <person name="Rokas A."/>
            <person name="Carro J."/>
            <person name="Camarero S."/>
            <person name="Ferreira P."/>
            <person name="Molpeceres G."/>
            <person name="Ruiz-Duenas F.J."/>
            <person name="Serrano A."/>
            <person name="Henrissat B."/>
            <person name="Drula E."/>
            <person name="Hughes K.W."/>
            <person name="Mata J.L."/>
            <person name="Ishikawa N.K."/>
            <person name="Vargas-Isla R."/>
            <person name="Ushijima S."/>
            <person name="Smith C.A."/>
            <person name="Ahrendt S."/>
            <person name="Andreopoulos W."/>
            <person name="He G."/>
            <person name="Labutti K."/>
            <person name="Lipzen A."/>
            <person name="Ng V."/>
            <person name="Sandor L."/>
            <person name="Barry K."/>
            <person name="Martinez A.T."/>
            <person name="Xiao Y."/>
            <person name="Gibbons J.G."/>
            <person name="Terashima K."/>
            <person name="Hibbett D.S."/>
            <person name="Grigoriev I.V."/>
        </authorList>
    </citation>
    <scope>NUCLEOTIDE SEQUENCE</scope>
    <source>
        <strain evidence="2">Sp2 HRB7682 ss15</strain>
    </source>
</reference>
<protein>
    <submittedName>
        <fullName evidence="2">Uncharacterized protein</fullName>
    </submittedName>
</protein>
<dbReference type="EMBL" id="JANVFS010000010">
    <property type="protein sequence ID" value="KAJ4486621.1"/>
    <property type="molecule type" value="Genomic_DNA"/>
</dbReference>
<feature type="region of interest" description="Disordered" evidence="1">
    <location>
        <begin position="1"/>
        <end position="61"/>
    </location>
</feature>
<feature type="compositionally biased region" description="Low complexity" evidence="1">
    <location>
        <begin position="9"/>
        <end position="22"/>
    </location>
</feature>
<evidence type="ECO:0000313" key="2">
    <source>
        <dbReference type="EMBL" id="KAJ4486621.1"/>
    </source>
</evidence>
<accession>A0A9W9DUB9</accession>
<dbReference type="AlphaFoldDB" id="A0A9W9DUB9"/>
<gene>
    <name evidence="2" type="ORF">C8J55DRAFT_558634</name>
</gene>
<evidence type="ECO:0000256" key="1">
    <source>
        <dbReference type="SAM" id="MobiDB-lite"/>
    </source>
</evidence>
<organism evidence="2 3">
    <name type="scientific">Lentinula lateritia</name>
    <dbReference type="NCBI Taxonomy" id="40482"/>
    <lineage>
        <taxon>Eukaryota</taxon>
        <taxon>Fungi</taxon>
        <taxon>Dikarya</taxon>
        <taxon>Basidiomycota</taxon>
        <taxon>Agaricomycotina</taxon>
        <taxon>Agaricomycetes</taxon>
        <taxon>Agaricomycetidae</taxon>
        <taxon>Agaricales</taxon>
        <taxon>Marasmiineae</taxon>
        <taxon>Omphalotaceae</taxon>
        <taxon>Lentinula</taxon>
    </lineage>
</organism>
<feature type="compositionally biased region" description="Low complexity" evidence="1">
    <location>
        <begin position="45"/>
        <end position="59"/>
    </location>
</feature>
<sequence>MPLHFQLESSPPSSPIVRSRPILEFPESPTGAPVQTGSNETQERSSQPPNSPSQTPETPARMPIANITSDIINRNGKHPLEHVQHARILTCKFCLKKEDEIELLDFARIPTGKESDMWLAALYLDIRAHFDLIHPLDGPVTISGDTNAKIDTLSLKIFLDPTHSKYLSQNIPLTFRN</sequence>
<proteinExistence type="predicted"/>
<reference evidence="2" key="2">
    <citation type="journal article" date="2023" name="Proc. Natl. Acad. Sci. U.S.A.">
        <title>A global phylogenomic analysis of the shiitake genus Lentinula.</title>
        <authorList>
            <person name="Sierra-Patev S."/>
            <person name="Min B."/>
            <person name="Naranjo-Ortiz M."/>
            <person name="Looney B."/>
            <person name="Konkel Z."/>
            <person name="Slot J.C."/>
            <person name="Sakamoto Y."/>
            <person name="Steenwyk J.L."/>
            <person name="Rokas A."/>
            <person name="Carro J."/>
            <person name="Camarero S."/>
            <person name="Ferreira P."/>
            <person name="Molpeceres G."/>
            <person name="Ruiz-Duenas F.J."/>
            <person name="Serrano A."/>
            <person name="Henrissat B."/>
            <person name="Drula E."/>
            <person name="Hughes K.W."/>
            <person name="Mata J.L."/>
            <person name="Ishikawa N.K."/>
            <person name="Vargas-Isla R."/>
            <person name="Ushijima S."/>
            <person name="Smith C.A."/>
            <person name="Donoghue J."/>
            <person name="Ahrendt S."/>
            <person name="Andreopoulos W."/>
            <person name="He G."/>
            <person name="LaButti K."/>
            <person name="Lipzen A."/>
            <person name="Ng V."/>
            <person name="Riley R."/>
            <person name="Sandor L."/>
            <person name="Barry K."/>
            <person name="Martinez A.T."/>
            <person name="Xiao Y."/>
            <person name="Gibbons J.G."/>
            <person name="Terashima K."/>
            <person name="Grigoriev I.V."/>
            <person name="Hibbett D."/>
        </authorList>
    </citation>
    <scope>NUCLEOTIDE SEQUENCE</scope>
    <source>
        <strain evidence="2">Sp2 HRB7682 ss15</strain>
    </source>
</reference>
<evidence type="ECO:0000313" key="3">
    <source>
        <dbReference type="Proteomes" id="UP001150238"/>
    </source>
</evidence>
<comment type="caution">
    <text evidence="2">The sequence shown here is derived from an EMBL/GenBank/DDBJ whole genome shotgun (WGS) entry which is preliminary data.</text>
</comment>
<name>A0A9W9DUB9_9AGAR</name>